<evidence type="ECO:0000313" key="3">
    <source>
        <dbReference type="Proteomes" id="UP000813824"/>
    </source>
</evidence>
<proteinExistence type="predicted"/>
<dbReference type="OrthoDB" id="265717at2759"/>
<dbReference type="Gene3D" id="2.170.270.10">
    <property type="entry name" value="SET domain"/>
    <property type="match status" value="1"/>
</dbReference>
<name>A0A8K0UU66_9AGAR</name>
<evidence type="ECO:0000313" key="2">
    <source>
        <dbReference type="EMBL" id="KAH8104497.1"/>
    </source>
</evidence>
<dbReference type="InterPro" id="IPR053185">
    <property type="entry name" value="SET_domain_protein"/>
</dbReference>
<dbReference type="AlphaFoldDB" id="A0A8K0UU66"/>
<reference evidence="2" key="1">
    <citation type="journal article" date="2021" name="New Phytol.">
        <title>Evolutionary innovations through gain and loss of genes in the ectomycorrhizal Boletales.</title>
        <authorList>
            <person name="Wu G."/>
            <person name="Miyauchi S."/>
            <person name="Morin E."/>
            <person name="Kuo A."/>
            <person name="Drula E."/>
            <person name="Varga T."/>
            <person name="Kohler A."/>
            <person name="Feng B."/>
            <person name="Cao Y."/>
            <person name="Lipzen A."/>
            <person name="Daum C."/>
            <person name="Hundley H."/>
            <person name="Pangilinan J."/>
            <person name="Johnson J."/>
            <person name="Barry K."/>
            <person name="LaButti K."/>
            <person name="Ng V."/>
            <person name="Ahrendt S."/>
            <person name="Min B."/>
            <person name="Choi I.G."/>
            <person name="Park H."/>
            <person name="Plett J.M."/>
            <person name="Magnuson J."/>
            <person name="Spatafora J.W."/>
            <person name="Nagy L.G."/>
            <person name="Henrissat B."/>
            <person name="Grigoriev I.V."/>
            <person name="Yang Z.L."/>
            <person name="Xu J."/>
            <person name="Martin F.M."/>
        </authorList>
    </citation>
    <scope>NUCLEOTIDE SEQUENCE</scope>
    <source>
        <strain evidence="2">KKN 215</strain>
    </source>
</reference>
<organism evidence="2 3">
    <name type="scientific">Cristinia sonorae</name>
    <dbReference type="NCBI Taxonomy" id="1940300"/>
    <lineage>
        <taxon>Eukaryota</taxon>
        <taxon>Fungi</taxon>
        <taxon>Dikarya</taxon>
        <taxon>Basidiomycota</taxon>
        <taxon>Agaricomycotina</taxon>
        <taxon>Agaricomycetes</taxon>
        <taxon>Agaricomycetidae</taxon>
        <taxon>Agaricales</taxon>
        <taxon>Pleurotineae</taxon>
        <taxon>Stephanosporaceae</taxon>
        <taxon>Cristinia</taxon>
    </lineage>
</organism>
<accession>A0A8K0UU66</accession>
<keyword evidence="3" id="KW-1185">Reference proteome</keyword>
<dbReference type="EMBL" id="JAEVFJ010000005">
    <property type="protein sequence ID" value="KAH8104497.1"/>
    <property type="molecule type" value="Genomic_DNA"/>
</dbReference>
<dbReference type="PANTHER" id="PTHR47332:SF4">
    <property type="entry name" value="SET DOMAIN-CONTAINING PROTEIN 5"/>
    <property type="match status" value="1"/>
</dbReference>
<dbReference type="InterPro" id="IPR001214">
    <property type="entry name" value="SET_dom"/>
</dbReference>
<dbReference type="SUPFAM" id="SSF82199">
    <property type="entry name" value="SET domain"/>
    <property type="match status" value="1"/>
</dbReference>
<evidence type="ECO:0000259" key="1">
    <source>
        <dbReference type="Pfam" id="PF00856"/>
    </source>
</evidence>
<dbReference type="Proteomes" id="UP000813824">
    <property type="component" value="Unassembled WGS sequence"/>
</dbReference>
<comment type="caution">
    <text evidence="2">The sequence shown here is derived from an EMBL/GenBank/DDBJ whole genome shotgun (WGS) entry which is preliminary data.</text>
</comment>
<dbReference type="Pfam" id="PF00856">
    <property type="entry name" value="SET"/>
    <property type="match status" value="1"/>
</dbReference>
<protein>
    <recommendedName>
        <fullName evidence="1">SET domain-containing protein</fullName>
    </recommendedName>
</protein>
<sequence length="295" mass="33226">MGLLRRAVQRGELILREKPLFLVPNKVHTSPGALLLSKLSTLSPRQRQQYYNLSYVHMPTNLEEGSPEYNEALALAIFQTNSIAADSNSGIFPRTARLNHGCSKAFNTIYTWRENEGALVLHALRQVKKGEELLTVYFDTKKPRDERRHYLKTMYGFECDCSVCSLPDELSRASDDRLVRISQLKSQFGTWANGEITGQTAVSLAREIWRLLDEEGYWSERGQLAADAAWVAASHSDGQATRQWAEVAQEWFGYELGKDSAQTQEMRKIVAQPMSHSVWGTRGGERVGGPGIALY</sequence>
<feature type="domain" description="SET" evidence="1">
    <location>
        <begin position="7"/>
        <end position="137"/>
    </location>
</feature>
<dbReference type="CDD" id="cd20071">
    <property type="entry name" value="SET_SMYD"/>
    <property type="match status" value="1"/>
</dbReference>
<gene>
    <name evidence="2" type="ORF">BXZ70DRAFT_590873</name>
</gene>
<dbReference type="InterPro" id="IPR046341">
    <property type="entry name" value="SET_dom_sf"/>
</dbReference>
<dbReference type="PANTHER" id="PTHR47332">
    <property type="entry name" value="SET DOMAIN-CONTAINING PROTEIN 5"/>
    <property type="match status" value="1"/>
</dbReference>